<evidence type="ECO:0000256" key="1">
    <source>
        <dbReference type="ARBA" id="ARBA00010088"/>
    </source>
</evidence>
<dbReference type="EMBL" id="SZZH01000003">
    <property type="protein sequence ID" value="TKV58638.1"/>
    <property type="molecule type" value="Genomic_DNA"/>
</dbReference>
<dbReference type="GO" id="GO:0016787">
    <property type="term" value="F:hydrolase activity"/>
    <property type="evidence" value="ECO:0007669"/>
    <property type="project" value="UniProtKB-KW"/>
</dbReference>
<keyword evidence="5" id="KW-1185">Reference proteome</keyword>
<dbReference type="InterPro" id="IPR051601">
    <property type="entry name" value="Serine_prot/Carboxylest_S33"/>
</dbReference>
<dbReference type="Pfam" id="PF12697">
    <property type="entry name" value="Abhydrolase_6"/>
    <property type="match status" value="1"/>
</dbReference>
<dbReference type="InterPro" id="IPR000073">
    <property type="entry name" value="AB_hydrolase_1"/>
</dbReference>
<dbReference type="InterPro" id="IPR029058">
    <property type="entry name" value="AB_hydrolase_fold"/>
</dbReference>
<dbReference type="PANTHER" id="PTHR43248:SF3">
    <property type="entry name" value="AB HYDROLASE-1 DOMAIN-CONTAINING PROTEIN"/>
    <property type="match status" value="1"/>
</dbReference>
<dbReference type="AlphaFoldDB" id="A0A4U6QEZ5"/>
<dbReference type="RefSeq" id="WP_137450299.1">
    <property type="nucleotide sequence ID" value="NZ_SZZH01000003.1"/>
</dbReference>
<gene>
    <name evidence="4" type="ORF">FDO65_14020</name>
</gene>
<sequence length="349" mass="35612">MDAERGRPFRQYRTQDVDVPGGQLRVGIWEPAADGSGSAGDRSAPPPTALCVHGITSSHLAWTVVADQLPGWRIVAPDLRGRGRSANLPGPYGLARHADDVRAVAAAVIASPASAVLVGHSMGGFVAVALLGTGAGSADPWPGGLVLVDGGLPLPTPPGASGGEEAIRATLGPTADRLRRTFPDRAAYRDFWAAHPALSGPWPDGLAEYFDYDLRAVDPQDPAAGWRPVTDEAAMLADGVEIAEPGGGPALRAGLAALTARWGRAAGDGVVLLRAPRDLLDRPGGMYPPDWAAAHAAAVRGLTVRDVPDTNHYSLLLGGPGAAEVAAAIRAAVPGRGAQATTTAPGDGA</sequence>
<name>A0A4U6QEZ5_9ACTN</name>
<accession>A0A4U6QEZ5</accession>
<feature type="domain" description="AB hydrolase-1" evidence="3">
    <location>
        <begin position="50"/>
        <end position="317"/>
    </location>
</feature>
<dbReference type="OrthoDB" id="63962at2"/>
<evidence type="ECO:0000313" key="5">
    <source>
        <dbReference type="Proteomes" id="UP000306985"/>
    </source>
</evidence>
<dbReference type="PRINTS" id="PR00111">
    <property type="entry name" value="ABHYDROLASE"/>
</dbReference>
<reference evidence="4 5" key="1">
    <citation type="submission" date="2019-05" db="EMBL/GenBank/DDBJ databases">
        <title>Nakamurella sp. N5BH11, whole genome shotgun sequence.</title>
        <authorList>
            <person name="Tuo L."/>
        </authorList>
    </citation>
    <scope>NUCLEOTIDE SEQUENCE [LARGE SCALE GENOMIC DNA]</scope>
    <source>
        <strain evidence="4 5">N5BH11</strain>
    </source>
</reference>
<dbReference type="Gene3D" id="3.40.50.1820">
    <property type="entry name" value="alpha/beta hydrolase"/>
    <property type="match status" value="1"/>
</dbReference>
<proteinExistence type="inferred from homology"/>
<comment type="caution">
    <text evidence="4">The sequence shown here is derived from an EMBL/GenBank/DDBJ whole genome shotgun (WGS) entry which is preliminary data.</text>
</comment>
<evidence type="ECO:0000313" key="4">
    <source>
        <dbReference type="EMBL" id="TKV58638.1"/>
    </source>
</evidence>
<protein>
    <submittedName>
        <fullName evidence="4">Alpha/beta hydrolase</fullName>
    </submittedName>
</protein>
<comment type="similarity">
    <text evidence="1">Belongs to the peptidase S33 family.</text>
</comment>
<evidence type="ECO:0000259" key="3">
    <source>
        <dbReference type="Pfam" id="PF12697"/>
    </source>
</evidence>
<organism evidence="4 5">
    <name type="scientific">Nakamurella flava</name>
    <dbReference type="NCBI Taxonomy" id="2576308"/>
    <lineage>
        <taxon>Bacteria</taxon>
        <taxon>Bacillati</taxon>
        <taxon>Actinomycetota</taxon>
        <taxon>Actinomycetes</taxon>
        <taxon>Nakamurellales</taxon>
        <taxon>Nakamurellaceae</taxon>
        <taxon>Nakamurella</taxon>
    </lineage>
</organism>
<dbReference type="Proteomes" id="UP000306985">
    <property type="component" value="Unassembled WGS sequence"/>
</dbReference>
<evidence type="ECO:0000256" key="2">
    <source>
        <dbReference type="ARBA" id="ARBA00022801"/>
    </source>
</evidence>
<dbReference type="SUPFAM" id="SSF53474">
    <property type="entry name" value="alpha/beta-Hydrolases"/>
    <property type="match status" value="1"/>
</dbReference>
<dbReference type="PANTHER" id="PTHR43248">
    <property type="entry name" value="2-SUCCINYL-6-HYDROXY-2,4-CYCLOHEXADIENE-1-CARBOXYLATE SYNTHASE"/>
    <property type="match status" value="1"/>
</dbReference>
<keyword evidence="2 4" id="KW-0378">Hydrolase</keyword>